<dbReference type="PANTHER" id="PTHR24023:SF1082">
    <property type="entry name" value="COLLAGEN TRIPLE HELIX REPEAT"/>
    <property type="match status" value="1"/>
</dbReference>
<dbReference type="EMBL" id="PQ015378">
    <property type="protein sequence ID" value="XDJ14828.1"/>
    <property type="molecule type" value="Genomic_DNA"/>
</dbReference>
<feature type="compositionally biased region" description="Basic and acidic residues" evidence="1">
    <location>
        <begin position="817"/>
        <end position="840"/>
    </location>
</feature>
<evidence type="ECO:0000256" key="1">
    <source>
        <dbReference type="SAM" id="MobiDB-lite"/>
    </source>
</evidence>
<feature type="region of interest" description="Disordered" evidence="1">
    <location>
        <begin position="792"/>
        <end position="856"/>
    </location>
</feature>
<accession>A0AB39CD30</accession>
<dbReference type="PANTHER" id="PTHR24023">
    <property type="entry name" value="COLLAGEN ALPHA"/>
    <property type="match status" value="1"/>
</dbReference>
<dbReference type="InterPro" id="IPR050149">
    <property type="entry name" value="Collagen_superfamily"/>
</dbReference>
<evidence type="ECO:0000313" key="2">
    <source>
        <dbReference type="EMBL" id="XDJ14828.1"/>
    </source>
</evidence>
<sequence>MAESNKKGMISGMDSLISISGEEFLEVIRLESDGSYKNYKLLVSKIRNNQGLSAYEIAVQNGFVGTVDEWLASLEGKSAYQIAVDAGFVGDEAAFIASLKGEKGEDGNEGKSIYDIALENGFIGTEADFLKTLVGKSAYQTALDNGFVGTEAEWLLSIKGDKGDDGDVGPIGPDGKSAFEVWQALPGNAGKTEDEFFEDQKGVTGDSAYEAAVAGGFVGTEAEWLKSLEGKSAYEIAKELDPTLTDESEFIKSLEGKTAFEVAKEAGFQGTEAEWLESLEGKSAYQIAKDGGFVGTESQWLASLEGSDGNDGKSAFDIYKELPGNENKTEAEFIESLKGEDGTNGTNGTNGEDGADGESAFDAYKKIPGNENKTEADFIASLKGEKGEDGTNGTDGKSAYEVAKDDGFVGTVEQWLESLVGEKGDIGQGVNVIATIEQDEYDQIVADGTSQPGDAYIVGVYLYIFNGVDWVKSNSIMGPAGQGLNYLGQWPDNVPLPLGPTYKAGDTYVWKNQGITSLYTLVITKDESGVETKREWVDIGVPGPQGASVYETWLKQPGNAGKPESEFLEAMKIKGDKGERGNDGTNGTNGVDGKSAYEVAVENGFVGTVEQWEASLVGPEGQKGDPAVAFEIKGRLTDESELPTPGVPSEAYYVGKNLFVWLADETKWENFGSLNGDSAYQTWLEQPGNAGKTEEEFLESLKGQSAYKLWADQPENAGKTEQEFLTSLKGKDGINGTNGIDGTDGKNLQVEGTKADLAEIQAIVDPQDQEAWVALDTGHLHIFAKGTWVDAGPFRGEDGKDGTNGTNGTDGKSAYETFKEIPGNEDKTEQEFIDSLKGKDGTNGTNGTDGEDGRNVQITGSVANEAALPTGAAQQDAYTVRDTGHLFMWIATTWVDLGQFKGDKGDTGDQGEIGLTGLGLNIVAEVETLADRPDPATLQSGDAVFVRENKSLYQLNAQGGWNVGINIEGPVGPDGPQGEKGDPGGGLKILGKYATLGELQAEHAQGTAGDAYLVGQNLYAWVTDAWTDLGPVVGPRGEQGPIGKTGLKGEKGVKGDRGALWLKLEDGVLVPTPVHGTPGDWAVNAQFDTYYKVDDTNWVHFGKLTAGDVWKPSELNIKMVWLNTSATTGGWVVLPVDEVSNPEEGVYYVRTRNATDPTKTEWTQLPHIADITAKSDTDQWVRVFKAAADAPEWAKLTVPDAGIPEAPTTAGKGYLRSGASGGSWIEGLTAPATAGKFLRTQTSWEQFNSYDLAYSQSAAATSAIAFDLSKQQMVEVDNSGNNAKTVTLSGIPGNGRCTTAVVVVKGNGGTVAFTAPNMLGGEVKWNSGTQPVYTAGYSVVTLLVYATSANTIVIGATGAQTLS</sequence>
<dbReference type="GO" id="GO:0005615">
    <property type="term" value="C:extracellular space"/>
    <property type="evidence" value="ECO:0007669"/>
    <property type="project" value="TreeGrafter"/>
</dbReference>
<proteinExistence type="predicted"/>
<organism evidence="2">
    <name type="scientific">Pseudomonas phage RVTF4</name>
    <dbReference type="NCBI Taxonomy" id="3236931"/>
    <lineage>
        <taxon>Viruses</taxon>
    </lineage>
</organism>
<reference evidence="2" key="1">
    <citation type="submission" date="2024-07" db="EMBL/GenBank/DDBJ databases">
        <authorList>
            <person name="Bringhurst R.M."/>
            <person name="Homer T.E."/>
        </authorList>
    </citation>
    <scope>NUCLEOTIDE SEQUENCE</scope>
</reference>
<protein>
    <submittedName>
        <fullName evidence="2">N-acetylmuramoyl-L-alanine amidase</fullName>
    </submittedName>
</protein>
<feature type="region of interest" description="Disordered" evidence="1">
    <location>
        <begin position="337"/>
        <end position="360"/>
    </location>
</feature>
<feature type="compositionally biased region" description="Low complexity" evidence="1">
    <location>
        <begin position="803"/>
        <end position="812"/>
    </location>
</feature>
<name>A0AB39CD30_9VIRU</name>
<feature type="compositionally biased region" description="Low complexity" evidence="1">
    <location>
        <begin position="343"/>
        <end position="352"/>
    </location>
</feature>
<dbReference type="GO" id="GO:0031012">
    <property type="term" value="C:extracellular matrix"/>
    <property type="evidence" value="ECO:0007669"/>
    <property type="project" value="TreeGrafter"/>
</dbReference>